<dbReference type="Proteomes" id="UP001063698">
    <property type="component" value="Chromosome"/>
</dbReference>
<name>A0A977PL14_9CREN</name>
<gene>
    <name evidence="1" type="ORF">IPA_06130</name>
</gene>
<reference evidence="1" key="1">
    <citation type="submission" date="2013-11" db="EMBL/GenBank/DDBJ databases">
        <title>Comparative genomics of Ignicoccus.</title>
        <authorList>
            <person name="Podar M."/>
        </authorList>
    </citation>
    <scope>NUCLEOTIDE SEQUENCE</scope>
    <source>
        <strain evidence="1">DSM 13166</strain>
    </source>
</reference>
<sequence length="112" mass="12490">MGDVIEEVRNVLTRAKDMLDADMITYQAKDNEITLDIYWLSEGRGKNVVKELKSLKFFGSPLGELGPLLANLVSSEIEGATWVEVDVEGLNCGKEGCRAHVRINFGKYLPLF</sequence>
<keyword evidence="2" id="KW-1185">Reference proteome</keyword>
<dbReference type="KEGG" id="ipc:IPA_06130"/>
<dbReference type="AlphaFoldDB" id="A0A977PL14"/>
<evidence type="ECO:0000313" key="2">
    <source>
        <dbReference type="Proteomes" id="UP001063698"/>
    </source>
</evidence>
<protein>
    <submittedName>
        <fullName evidence="1">Uncharacterized protein</fullName>
    </submittedName>
</protein>
<accession>A0A977PL14</accession>
<organism evidence="1 2">
    <name type="scientific">Ignicoccus pacificus DSM 13166</name>
    <dbReference type="NCBI Taxonomy" id="940294"/>
    <lineage>
        <taxon>Archaea</taxon>
        <taxon>Thermoproteota</taxon>
        <taxon>Thermoprotei</taxon>
        <taxon>Desulfurococcales</taxon>
        <taxon>Desulfurococcaceae</taxon>
        <taxon>Ignicoccus</taxon>
    </lineage>
</organism>
<dbReference type="EMBL" id="CP006868">
    <property type="protein sequence ID" value="UXD22548.1"/>
    <property type="molecule type" value="Genomic_DNA"/>
</dbReference>
<proteinExistence type="predicted"/>
<evidence type="ECO:0000313" key="1">
    <source>
        <dbReference type="EMBL" id="UXD22548.1"/>
    </source>
</evidence>